<dbReference type="PANTHER" id="PTHR33121">
    <property type="entry name" value="CYCLIC DI-GMP PHOSPHODIESTERASE PDEF"/>
    <property type="match status" value="1"/>
</dbReference>
<evidence type="ECO:0000313" key="12">
    <source>
        <dbReference type="Proteomes" id="UP000664288"/>
    </source>
</evidence>
<keyword evidence="3" id="KW-1003">Cell membrane</keyword>
<dbReference type="Pfam" id="PF00563">
    <property type="entry name" value="EAL"/>
    <property type="match status" value="1"/>
</dbReference>
<evidence type="ECO:0000313" key="11">
    <source>
        <dbReference type="EMBL" id="MBO0905707.1"/>
    </source>
</evidence>
<evidence type="ECO:0000256" key="5">
    <source>
        <dbReference type="ARBA" id="ARBA00022692"/>
    </source>
</evidence>
<comment type="subcellular location">
    <subcellularLocation>
        <location evidence="1">Cell membrane</location>
        <topology evidence="1">Multi-pass membrane protein</topology>
    </subcellularLocation>
</comment>
<evidence type="ECO:0000256" key="7">
    <source>
        <dbReference type="ARBA" id="ARBA00022989"/>
    </source>
</evidence>
<dbReference type="InterPro" id="IPR001633">
    <property type="entry name" value="EAL_dom"/>
</dbReference>
<keyword evidence="7" id="KW-1133">Transmembrane helix</keyword>
<evidence type="ECO:0000256" key="2">
    <source>
        <dbReference type="ARBA" id="ARBA00012282"/>
    </source>
</evidence>
<organism evidence="11 12">
    <name type="scientific">Jiella sonneratiae</name>
    <dbReference type="NCBI Taxonomy" id="2816856"/>
    <lineage>
        <taxon>Bacteria</taxon>
        <taxon>Pseudomonadati</taxon>
        <taxon>Pseudomonadota</taxon>
        <taxon>Alphaproteobacteria</taxon>
        <taxon>Hyphomicrobiales</taxon>
        <taxon>Aurantimonadaceae</taxon>
        <taxon>Jiella</taxon>
    </lineage>
</organism>
<evidence type="ECO:0000256" key="6">
    <source>
        <dbReference type="ARBA" id="ARBA00022801"/>
    </source>
</evidence>
<reference evidence="11 12" key="1">
    <citation type="submission" date="2021-03" db="EMBL/GenBank/DDBJ databases">
        <title>Whole genome sequence of Jiella sp. MQZ13P-4.</title>
        <authorList>
            <person name="Tuo L."/>
        </authorList>
    </citation>
    <scope>NUCLEOTIDE SEQUENCE [LARGE SCALE GENOMIC DNA]</scope>
    <source>
        <strain evidence="11 12">MQZ13P-4</strain>
    </source>
</reference>
<dbReference type="InterPro" id="IPR035919">
    <property type="entry name" value="EAL_sf"/>
</dbReference>
<keyword evidence="6" id="KW-0378">Hydrolase</keyword>
<dbReference type="RefSeq" id="WP_207352338.1">
    <property type="nucleotide sequence ID" value="NZ_JAFMPY010000024.1"/>
</dbReference>
<evidence type="ECO:0000256" key="3">
    <source>
        <dbReference type="ARBA" id="ARBA00022475"/>
    </source>
</evidence>
<dbReference type="PANTHER" id="PTHR33121:SF70">
    <property type="entry name" value="SIGNALING PROTEIN YKOW"/>
    <property type="match status" value="1"/>
</dbReference>
<dbReference type="PROSITE" id="PS50883">
    <property type="entry name" value="EAL"/>
    <property type="match status" value="1"/>
</dbReference>
<accession>A0ABS3J9B1</accession>
<evidence type="ECO:0000256" key="1">
    <source>
        <dbReference type="ARBA" id="ARBA00004651"/>
    </source>
</evidence>
<comment type="catalytic activity">
    <reaction evidence="9">
        <text>3',3'-c-di-GMP + H2O = 5'-phosphoguanylyl(3'-&gt;5')guanosine + H(+)</text>
        <dbReference type="Rhea" id="RHEA:24902"/>
        <dbReference type="ChEBI" id="CHEBI:15377"/>
        <dbReference type="ChEBI" id="CHEBI:15378"/>
        <dbReference type="ChEBI" id="CHEBI:58754"/>
        <dbReference type="ChEBI" id="CHEBI:58805"/>
        <dbReference type="EC" id="3.1.4.52"/>
    </reaction>
</comment>
<dbReference type="EMBL" id="JAFMPY010000024">
    <property type="protein sequence ID" value="MBO0905707.1"/>
    <property type="molecule type" value="Genomic_DNA"/>
</dbReference>
<keyword evidence="4" id="KW-0973">c-di-GMP</keyword>
<keyword evidence="8" id="KW-0472">Membrane</keyword>
<evidence type="ECO:0000256" key="9">
    <source>
        <dbReference type="ARBA" id="ARBA00034290"/>
    </source>
</evidence>
<feature type="domain" description="EAL" evidence="10">
    <location>
        <begin position="277"/>
        <end position="528"/>
    </location>
</feature>
<gene>
    <name evidence="11" type="ORF">J1C47_18845</name>
</gene>
<dbReference type="Gene3D" id="3.20.20.450">
    <property type="entry name" value="EAL domain"/>
    <property type="match status" value="1"/>
</dbReference>
<dbReference type="SUPFAM" id="SSF141868">
    <property type="entry name" value="EAL domain-like"/>
    <property type="match status" value="1"/>
</dbReference>
<dbReference type="CDD" id="cd01948">
    <property type="entry name" value="EAL"/>
    <property type="match status" value="1"/>
</dbReference>
<protein>
    <recommendedName>
        <fullName evidence="2">cyclic-guanylate-specific phosphodiesterase</fullName>
        <ecNumber evidence="2">3.1.4.52</ecNumber>
    </recommendedName>
</protein>
<evidence type="ECO:0000256" key="8">
    <source>
        <dbReference type="ARBA" id="ARBA00023136"/>
    </source>
</evidence>
<evidence type="ECO:0000259" key="10">
    <source>
        <dbReference type="PROSITE" id="PS50883"/>
    </source>
</evidence>
<dbReference type="InterPro" id="IPR050706">
    <property type="entry name" value="Cyclic-di-GMP_PDE-like"/>
</dbReference>
<sequence length="560" mass="60369">MSRAIINLISVKRQQLAALAAGLVAFVLLCLGLANLGLHIADTAIDRESRQLLQPLVDRSRNMVSVFASLQTEMTAAPCSPQFVEEMRRISLRPDGLHEFAYVRGGEVLCSVSAGRLTRPVRLEDPDTTLPGKDIATDLWMDLDLGEFGFAGVSGTIVKRGSFAIAYPRPNDPAPSLPWLNAEWGLKDATGRFWHRGGAEGLYEATAGLPAWDLLSLVPAIHASVCDEEAGNLCVVAAAPLAALAAEGWPFLAIGLVLATLAALGIAGQTRDALARRWSFRSRFLRTLGPDTVFCLYQPIVSLATGEVEACEVLARWRDVDGSIVAPGNFIPIVEKSGLTLEFTRMVVERAYRELSASDLDGPPIYVTFNVFPCDLPKPGLAAIFAPFAGQPERFVAVAELVESEEIDAAAMQAQIDDLRAAGIKVLIDDFGSGYSNIKNLADISVDGVKIDRGFAMAPDGTVAAKMLDLAIEMIETAGRTIVVEGIETEERLQQLRRNHPSVGYVQGFHLSRPIDIASFVRFRRQAVPAGHARRRGEHPVVSLAEVRARGAMTAALPAS</sequence>
<dbReference type="SMART" id="SM00052">
    <property type="entry name" value="EAL"/>
    <property type="match status" value="1"/>
</dbReference>
<proteinExistence type="predicted"/>
<dbReference type="Pfam" id="PF12792">
    <property type="entry name" value="CSS-motif"/>
    <property type="match status" value="1"/>
</dbReference>
<name>A0ABS3J9B1_9HYPH</name>
<dbReference type="EC" id="3.1.4.52" evidence="2"/>
<comment type="caution">
    <text evidence="11">The sequence shown here is derived from an EMBL/GenBank/DDBJ whole genome shotgun (WGS) entry which is preliminary data.</text>
</comment>
<dbReference type="Proteomes" id="UP000664288">
    <property type="component" value="Unassembled WGS sequence"/>
</dbReference>
<keyword evidence="12" id="KW-1185">Reference proteome</keyword>
<dbReference type="InterPro" id="IPR024744">
    <property type="entry name" value="CSS-motif_dom"/>
</dbReference>
<keyword evidence="5" id="KW-0812">Transmembrane</keyword>
<evidence type="ECO:0000256" key="4">
    <source>
        <dbReference type="ARBA" id="ARBA00022636"/>
    </source>
</evidence>